<dbReference type="RefSeq" id="XP_033396654.1">
    <property type="nucleotide sequence ID" value="XM_033546259.1"/>
</dbReference>
<accession>A0A6A6BEP2</accession>
<dbReference type="OrthoDB" id="2386090at2759"/>
<dbReference type="GeneID" id="54303765"/>
<reference evidence="2" key="1">
    <citation type="journal article" date="2020" name="Stud. Mycol.">
        <title>101 Dothideomycetes genomes: a test case for predicting lifestyles and emergence of pathogens.</title>
        <authorList>
            <person name="Haridas S."/>
            <person name="Albert R."/>
            <person name="Binder M."/>
            <person name="Bloem J."/>
            <person name="Labutti K."/>
            <person name="Salamov A."/>
            <person name="Andreopoulos B."/>
            <person name="Baker S."/>
            <person name="Barry K."/>
            <person name="Bills G."/>
            <person name="Bluhm B."/>
            <person name="Cannon C."/>
            <person name="Castanera R."/>
            <person name="Culley D."/>
            <person name="Daum C."/>
            <person name="Ezra D."/>
            <person name="Gonzalez J."/>
            <person name="Henrissat B."/>
            <person name="Kuo A."/>
            <person name="Liang C."/>
            <person name="Lipzen A."/>
            <person name="Lutzoni F."/>
            <person name="Magnuson J."/>
            <person name="Mondo S."/>
            <person name="Nolan M."/>
            <person name="Ohm R."/>
            <person name="Pangilinan J."/>
            <person name="Park H.-J."/>
            <person name="Ramirez L."/>
            <person name="Alfaro M."/>
            <person name="Sun H."/>
            <person name="Tritt A."/>
            <person name="Yoshinaga Y."/>
            <person name="Zwiers L.-H."/>
            <person name="Turgeon B."/>
            <person name="Goodwin S."/>
            <person name="Spatafora J."/>
            <person name="Crous P."/>
            <person name="Grigoriev I."/>
        </authorList>
    </citation>
    <scope>NUCLEOTIDE SEQUENCE</scope>
    <source>
        <strain evidence="2">CBS 121167</strain>
    </source>
</reference>
<keyword evidence="1" id="KW-1133">Transmembrane helix</keyword>
<dbReference type="AlphaFoldDB" id="A0A6A6BEP2"/>
<feature type="transmembrane region" description="Helical" evidence="1">
    <location>
        <begin position="21"/>
        <end position="43"/>
    </location>
</feature>
<keyword evidence="3" id="KW-1185">Reference proteome</keyword>
<proteinExistence type="predicted"/>
<gene>
    <name evidence="2" type="ORF">K452DRAFT_359363</name>
</gene>
<sequence length="233" mass="25409">MVYPERLLIYNAGAGRTAYIGFFKLVTIFIFAGGCLIVAPAVYYDPNSAPWKMPAVLLASTIPMLAISTTTAPFVNSIFLYLPPKARTSQEALLRYARALPPTTRLDLATVSFRGSAKTSGCQLRELRSMPGKRWGIANIERVAVAAPAEAKPAKPTPVDGILKAAQGEGVARPLEKKQKGSKALRRFVELFNEPRNRFYIDPERGSGRSRAPGVVQLVVEQIERNGGGKIHL</sequence>
<dbReference type="Proteomes" id="UP000799438">
    <property type="component" value="Unassembled WGS sequence"/>
</dbReference>
<organism evidence="2 3">
    <name type="scientific">Aplosporella prunicola CBS 121167</name>
    <dbReference type="NCBI Taxonomy" id="1176127"/>
    <lineage>
        <taxon>Eukaryota</taxon>
        <taxon>Fungi</taxon>
        <taxon>Dikarya</taxon>
        <taxon>Ascomycota</taxon>
        <taxon>Pezizomycotina</taxon>
        <taxon>Dothideomycetes</taxon>
        <taxon>Dothideomycetes incertae sedis</taxon>
        <taxon>Botryosphaeriales</taxon>
        <taxon>Aplosporellaceae</taxon>
        <taxon>Aplosporella</taxon>
    </lineage>
</organism>
<keyword evidence="1" id="KW-0472">Membrane</keyword>
<dbReference type="PROSITE" id="PS51257">
    <property type="entry name" value="PROKAR_LIPOPROTEIN"/>
    <property type="match status" value="1"/>
</dbReference>
<keyword evidence="1" id="KW-0812">Transmembrane</keyword>
<protein>
    <submittedName>
        <fullName evidence="2">Uncharacterized protein</fullName>
    </submittedName>
</protein>
<dbReference type="EMBL" id="ML995488">
    <property type="protein sequence ID" value="KAF2140941.1"/>
    <property type="molecule type" value="Genomic_DNA"/>
</dbReference>
<feature type="transmembrane region" description="Helical" evidence="1">
    <location>
        <begin position="55"/>
        <end position="82"/>
    </location>
</feature>
<evidence type="ECO:0000256" key="1">
    <source>
        <dbReference type="SAM" id="Phobius"/>
    </source>
</evidence>
<name>A0A6A6BEP2_9PEZI</name>
<evidence type="ECO:0000313" key="2">
    <source>
        <dbReference type="EMBL" id="KAF2140941.1"/>
    </source>
</evidence>
<evidence type="ECO:0000313" key="3">
    <source>
        <dbReference type="Proteomes" id="UP000799438"/>
    </source>
</evidence>